<feature type="transmembrane region" description="Helical" evidence="1">
    <location>
        <begin position="503"/>
        <end position="523"/>
    </location>
</feature>
<dbReference type="OrthoDB" id="10419554at2759"/>
<feature type="transmembrane region" description="Helical" evidence="1">
    <location>
        <begin position="472"/>
        <end position="491"/>
    </location>
</feature>
<dbReference type="EMBL" id="CAMXCT030004735">
    <property type="protein sequence ID" value="CAL4797490.1"/>
    <property type="molecule type" value="Genomic_DNA"/>
</dbReference>
<dbReference type="Proteomes" id="UP001152797">
    <property type="component" value="Unassembled WGS sequence"/>
</dbReference>
<evidence type="ECO:0000313" key="4">
    <source>
        <dbReference type="Proteomes" id="UP001152797"/>
    </source>
</evidence>
<feature type="transmembrane region" description="Helical" evidence="1">
    <location>
        <begin position="433"/>
        <end position="452"/>
    </location>
</feature>
<protein>
    <submittedName>
        <fullName evidence="2">Uncharacterized protein</fullName>
    </submittedName>
</protein>
<evidence type="ECO:0000313" key="3">
    <source>
        <dbReference type="EMBL" id="CAL4797490.1"/>
    </source>
</evidence>
<evidence type="ECO:0000256" key="1">
    <source>
        <dbReference type="SAM" id="Phobius"/>
    </source>
</evidence>
<sequence length="582" mass="64899">MRGSSPSHRGMTILAYDLHQRVPADRWCVTYPGSPSEDVSELREFEVPTVYGRTHCKTYLGEYVSCSKAPETNPRYQDLAFLCREVCSALRCGQILPGAEDDASEAYGPSIYTVNEQYIKPVTQQAGKMSWALMRHPDGLECELFISHAWQEGVFEFLAKVRHSWPRSVQTAWCCMLANPQNLDISSFLQSPKTSPFAVALEASKVMLVVLWALMWLVLAAMFGAASGIMSAFLKVRETFIVPALTILACGLSLVIYNDLLRRVLHFVGVMLCWTCVMHNFGGVFGEHAENYYKGEGVPHEALRLVRRCYWLLTSVAFCVMEVDRINGRSTISEAEELRQGYEGSIQHAKCSQEADAASIRREIGDKVEQVDHAIHVLMAAGMSTPALRDIARSVDIEYAAFAEMTGAMFLLGPFATNAIAMNVVCFFYNLHLWYSSVLGSASVLARLILFYLLCQSDWDEQRFILKVMNKFLFVAMLCWICLGASFWSFDMSVTAVSNIPDLWLLIGDSCLLAMLLFALLGIRGTAKLPFGFKILQFFFSRGSNKWSALNLCVRRKHAAFDLSTSGDESSDTNSDTSGSGS</sequence>
<keyword evidence="1" id="KW-0472">Membrane</keyword>
<feature type="transmembrane region" description="Helical" evidence="1">
    <location>
        <begin position="209"/>
        <end position="234"/>
    </location>
</feature>
<accession>A0A9P1DHD2</accession>
<comment type="caution">
    <text evidence="2">The sequence shown here is derived from an EMBL/GenBank/DDBJ whole genome shotgun (WGS) entry which is preliminary data.</text>
</comment>
<dbReference type="AlphaFoldDB" id="A0A9P1DHD2"/>
<evidence type="ECO:0000313" key="2">
    <source>
        <dbReference type="EMBL" id="CAI4010178.1"/>
    </source>
</evidence>
<keyword evidence="1" id="KW-0812">Transmembrane</keyword>
<proteinExistence type="predicted"/>
<feature type="transmembrane region" description="Helical" evidence="1">
    <location>
        <begin position="240"/>
        <end position="257"/>
    </location>
</feature>
<reference evidence="2" key="1">
    <citation type="submission" date="2022-10" db="EMBL/GenBank/DDBJ databases">
        <authorList>
            <person name="Chen Y."/>
            <person name="Dougan E. K."/>
            <person name="Chan C."/>
            <person name="Rhodes N."/>
            <person name="Thang M."/>
        </authorList>
    </citation>
    <scope>NUCLEOTIDE SEQUENCE</scope>
</reference>
<keyword evidence="4" id="KW-1185">Reference proteome</keyword>
<feature type="transmembrane region" description="Helical" evidence="1">
    <location>
        <begin position="399"/>
        <end position="421"/>
    </location>
</feature>
<organism evidence="2">
    <name type="scientific">Cladocopium goreaui</name>
    <dbReference type="NCBI Taxonomy" id="2562237"/>
    <lineage>
        <taxon>Eukaryota</taxon>
        <taxon>Sar</taxon>
        <taxon>Alveolata</taxon>
        <taxon>Dinophyceae</taxon>
        <taxon>Suessiales</taxon>
        <taxon>Symbiodiniaceae</taxon>
        <taxon>Cladocopium</taxon>
    </lineage>
</organism>
<name>A0A9P1DHD2_9DINO</name>
<reference evidence="3 4" key="2">
    <citation type="submission" date="2024-05" db="EMBL/GenBank/DDBJ databases">
        <authorList>
            <person name="Chen Y."/>
            <person name="Shah S."/>
            <person name="Dougan E. K."/>
            <person name="Thang M."/>
            <person name="Chan C."/>
        </authorList>
    </citation>
    <scope>NUCLEOTIDE SEQUENCE [LARGE SCALE GENOMIC DNA]</scope>
</reference>
<dbReference type="EMBL" id="CAMXCT020004735">
    <property type="protein sequence ID" value="CAL1163553.1"/>
    <property type="molecule type" value="Genomic_DNA"/>
</dbReference>
<gene>
    <name evidence="2" type="ORF">C1SCF055_LOCUS35472</name>
</gene>
<dbReference type="EMBL" id="CAMXCT010004735">
    <property type="protein sequence ID" value="CAI4010178.1"/>
    <property type="molecule type" value="Genomic_DNA"/>
</dbReference>
<keyword evidence="1" id="KW-1133">Transmembrane helix</keyword>